<dbReference type="EMBL" id="JAIQCV010000002">
    <property type="protein sequence ID" value="KAH1120688.1"/>
    <property type="molecule type" value="Genomic_DNA"/>
</dbReference>
<dbReference type="PANTHER" id="PTHR36766">
    <property type="entry name" value="PLANT BROAD-SPECTRUM MILDEW RESISTANCE PROTEIN RPW8"/>
    <property type="match status" value="1"/>
</dbReference>
<dbReference type="PANTHER" id="PTHR36766:SF45">
    <property type="entry name" value="NB-ARC DOMAIN-CONTAINING PROTEIN"/>
    <property type="match status" value="1"/>
</dbReference>
<dbReference type="Proteomes" id="UP000828251">
    <property type="component" value="Unassembled WGS sequence"/>
</dbReference>
<evidence type="ECO:0000313" key="2">
    <source>
        <dbReference type="EMBL" id="KAH1120688.1"/>
    </source>
</evidence>
<sequence length="548" mass="61677">MSNLKEWDIDEHAAKFPCLREFCIVNCPQLSGRFPCSLNSLETLVIRQCTQLVVSVSNLPQLHDLEIGGCAELVLRDDADLPSLRKVSLSNVSKFSPLTERLVSGLTNLDHLRISNCNELASLSWKQFSSVRHLRSLRSLEMLSFPLLEVEAQQLQLEKVCTIESLTIGNCEKLQRLPQDLHFLKFLTEMQIKGCPCIVSFSKKNLSPALKRLVIQSCTNLMFLINQGENISIDNTFPLEHLEIMDCPSLVSLSWPIRLQVLIVSHCSKLASLSSSGEFPVGLKQLVIKDCLALESIVHTIHETSSLELLEIWRCRNIKALPQGLNKLDHVEKINIFESLVSLKASRLPPRKLKSLCIMDCQSLGDLPNMQNFTALKELSLSYCSPDLPFPKEGLPTTLTSLSVTGPNLCHTLFQWGLHRLTSLKKLSIDGVGCPHVVTFPPEGCVLPPTLTTITISGFGNLRSFSTTGFQYVDSLRELWIHNCPELESLPEKEVLVSVWKLYIWRCHITLLGQFIMNHGAEWLKISHIPDVIVDRQSIIPKATWDQY</sequence>
<evidence type="ECO:0008006" key="4">
    <source>
        <dbReference type="Google" id="ProtNLM"/>
    </source>
</evidence>
<organism evidence="2 3">
    <name type="scientific">Gossypium stocksii</name>
    <dbReference type="NCBI Taxonomy" id="47602"/>
    <lineage>
        <taxon>Eukaryota</taxon>
        <taxon>Viridiplantae</taxon>
        <taxon>Streptophyta</taxon>
        <taxon>Embryophyta</taxon>
        <taxon>Tracheophyta</taxon>
        <taxon>Spermatophyta</taxon>
        <taxon>Magnoliopsida</taxon>
        <taxon>eudicotyledons</taxon>
        <taxon>Gunneridae</taxon>
        <taxon>Pentapetalae</taxon>
        <taxon>rosids</taxon>
        <taxon>malvids</taxon>
        <taxon>Malvales</taxon>
        <taxon>Malvaceae</taxon>
        <taxon>Malvoideae</taxon>
        <taxon>Gossypium</taxon>
    </lineage>
</organism>
<dbReference type="AlphaFoldDB" id="A0A9D3WBM0"/>
<evidence type="ECO:0000256" key="1">
    <source>
        <dbReference type="ARBA" id="ARBA00022821"/>
    </source>
</evidence>
<keyword evidence="1" id="KW-0611">Plant defense</keyword>
<reference evidence="2 3" key="1">
    <citation type="journal article" date="2021" name="Plant Biotechnol. J.">
        <title>Multi-omics assisted identification of the key and species-specific regulatory components of drought-tolerant mechanisms in Gossypium stocksii.</title>
        <authorList>
            <person name="Yu D."/>
            <person name="Ke L."/>
            <person name="Zhang D."/>
            <person name="Wu Y."/>
            <person name="Sun Y."/>
            <person name="Mei J."/>
            <person name="Sun J."/>
            <person name="Sun Y."/>
        </authorList>
    </citation>
    <scope>NUCLEOTIDE SEQUENCE [LARGE SCALE GENOMIC DNA]</scope>
    <source>
        <strain evidence="3">cv. E1</strain>
        <tissue evidence="2">Leaf</tissue>
    </source>
</reference>
<dbReference type="Gene3D" id="3.80.10.10">
    <property type="entry name" value="Ribonuclease Inhibitor"/>
    <property type="match status" value="4"/>
</dbReference>
<protein>
    <recommendedName>
        <fullName evidence="4">Disease resistance protein</fullName>
    </recommendedName>
</protein>
<evidence type="ECO:0000313" key="3">
    <source>
        <dbReference type="Proteomes" id="UP000828251"/>
    </source>
</evidence>
<dbReference type="InterPro" id="IPR032675">
    <property type="entry name" value="LRR_dom_sf"/>
</dbReference>
<comment type="caution">
    <text evidence="2">The sequence shown here is derived from an EMBL/GenBank/DDBJ whole genome shotgun (WGS) entry which is preliminary data.</text>
</comment>
<accession>A0A9D3WBM0</accession>
<gene>
    <name evidence="2" type="ORF">J1N35_003848</name>
</gene>
<name>A0A9D3WBM0_9ROSI</name>
<dbReference type="OrthoDB" id="996105at2759"/>
<dbReference type="GO" id="GO:0006952">
    <property type="term" value="P:defense response"/>
    <property type="evidence" value="ECO:0007669"/>
    <property type="project" value="UniProtKB-KW"/>
</dbReference>
<keyword evidence="3" id="KW-1185">Reference proteome</keyword>
<dbReference type="SUPFAM" id="SSF52058">
    <property type="entry name" value="L domain-like"/>
    <property type="match status" value="2"/>
</dbReference>
<proteinExistence type="predicted"/>